<dbReference type="FunFam" id="3.90.1480.20:FF:000009">
    <property type="entry name" value="alpha-N-acetylgalactosaminide alpha-2,6-sialyltransferase 6 isoform X2"/>
    <property type="match status" value="1"/>
</dbReference>
<dbReference type="AlphaFoldDB" id="A0A4Z2HTR2"/>
<evidence type="ECO:0000256" key="8">
    <source>
        <dbReference type="ARBA" id="ARBA00022989"/>
    </source>
</evidence>
<keyword evidence="27" id="KW-1185">Reference proteome</keyword>
<evidence type="ECO:0000256" key="16">
    <source>
        <dbReference type="ARBA" id="ARBA00051061"/>
    </source>
</evidence>
<keyword evidence="11 25" id="KW-0472">Membrane</keyword>
<keyword evidence="13" id="KW-0325">Glycoprotein</keyword>
<evidence type="ECO:0000256" key="21">
    <source>
        <dbReference type="ARBA" id="ARBA00074915"/>
    </source>
</evidence>
<evidence type="ECO:0000256" key="3">
    <source>
        <dbReference type="ARBA" id="ARBA00022676"/>
    </source>
</evidence>
<dbReference type="Pfam" id="PF00777">
    <property type="entry name" value="Glyco_transf_29"/>
    <property type="match status" value="1"/>
</dbReference>
<evidence type="ECO:0000256" key="18">
    <source>
        <dbReference type="ARBA" id="ARBA00051833"/>
    </source>
</evidence>
<dbReference type="EMBL" id="SRLO01000178">
    <property type="protein sequence ID" value="TNN69236.1"/>
    <property type="molecule type" value="Genomic_DNA"/>
</dbReference>
<evidence type="ECO:0000256" key="15">
    <source>
        <dbReference type="ARBA" id="ARBA00050681"/>
    </source>
</evidence>
<gene>
    <name evidence="26" type="ORF">EYF80_020553</name>
</gene>
<evidence type="ECO:0000256" key="6">
    <source>
        <dbReference type="ARBA" id="ARBA00022968"/>
    </source>
</evidence>
<evidence type="ECO:0000256" key="20">
    <source>
        <dbReference type="ARBA" id="ARBA00053014"/>
    </source>
</evidence>
<evidence type="ECO:0000256" key="5">
    <source>
        <dbReference type="ARBA" id="ARBA00022692"/>
    </source>
</evidence>
<comment type="caution">
    <text evidence="26">The sequence shown here is derived from an EMBL/GenBank/DDBJ whole genome shotgun (WGS) entry which is preliminary data.</text>
</comment>
<proteinExistence type="inferred from homology"/>
<dbReference type="PANTHER" id="PTHR45906">
    <property type="entry name" value="ALPHA-N-ACETYL-NEURAMINYL-2,3-BETA-GALACTOSYL-1, 3-N-ACETYL-GALACTOSAMINIDE ALPHA-2,6-SIALYLTRANSFERASE-LIKE"/>
    <property type="match status" value="1"/>
</dbReference>
<evidence type="ECO:0000256" key="2">
    <source>
        <dbReference type="ARBA" id="ARBA00006003"/>
    </source>
</evidence>
<comment type="catalytic activity">
    <reaction evidence="16">
        <text>N-acetyl-alpha-neuraminosyl-(2-&gt;3)-beta-D-galactosyl-(1-&gt;3)-N-acetyl-beta-D-glucosaminyl-(1-&gt;3)-beta-D-galactosyl-(1-&gt;4)-beta-D-glucosyl-(1&lt;-&gt;1')-N-acyl-sphing-4-enine + CMP-N-acetyl-beta-neuraminate = N-acetyl-alpha-neuraminosyl-(2-&gt;3)-beta-D-galactosyl-(1-&gt;3)-[N-acetyl-alpha-neuraminosyl-(2-&gt;6)]-N-acetyl-beta-D-glucosaminyl-(1-&gt;3)-beta-D-galactosyl-(1-&gt;4)-beta-D-glucosyl-(1&lt;-&gt;1')-N-acyl-sphing-4-enine + CMP + H(+)</text>
        <dbReference type="Rhea" id="RHEA:47884"/>
        <dbReference type="ChEBI" id="CHEBI:15378"/>
        <dbReference type="ChEBI" id="CHEBI:57812"/>
        <dbReference type="ChEBI" id="CHEBI:60377"/>
        <dbReference type="ChEBI" id="CHEBI:88073"/>
        <dbReference type="ChEBI" id="CHEBI:88079"/>
    </reaction>
    <physiologicalReaction direction="left-to-right" evidence="16">
        <dbReference type="Rhea" id="RHEA:47885"/>
    </physiologicalReaction>
</comment>
<keyword evidence="6" id="KW-0735">Signal-anchor</keyword>
<name>A0A4Z2HTR2_9TELE</name>
<organism evidence="26 27">
    <name type="scientific">Liparis tanakae</name>
    <name type="common">Tanaka's snailfish</name>
    <dbReference type="NCBI Taxonomy" id="230148"/>
    <lineage>
        <taxon>Eukaryota</taxon>
        <taxon>Metazoa</taxon>
        <taxon>Chordata</taxon>
        <taxon>Craniata</taxon>
        <taxon>Vertebrata</taxon>
        <taxon>Euteleostomi</taxon>
        <taxon>Actinopterygii</taxon>
        <taxon>Neopterygii</taxon>
        <taxon>Teleostei</taxon>
        <taxon>Neoteleostei</taxon>
        <taxon>Acanthomorphata</taxon>
        <taxon>Eupercaria</taxon>
        <taxon>Perciformes</taxon>
        <taxon>Cottioidei</taxon>
        <taxon>Cottales</taxon>
        <taxon>Liparidae</taxon>
        <taxon>Liparis</taxon>
    </lineage>
</organism>
<dbReference type="GO" id="GO:0001574">
    <property type="term" value="P:ganglioside biosynthetic process"/>
    <property type="evidence" value="ECO:0007669"/>
    <property type="project" value="TreeGrafter"/>
</dbReference>
<keyword evidence="10" id="KW-0443">Lipid metabolism</keyword>
<keyword evidence="4 26" id="KW-0808">Transferase</keyword>
<comment type="catalytic activity">
    <reaction evidence="19">
        <text>a ganglioside GD1a (d18:1(4E)) + CMP-N-acetyl-beta-neuraminate = a ganglioside GT1aalpha (d18:1(4E)) + CMP + H(+)</text>
        <dbReference type="Rhea" id="RHEA:41972"/>
        <dbReference type="ChEBI" id="CHEBI:15378"/>
        <dbReference type="ChEBI" id="CHEBI:57812"/>
        <dbReference type="ChEBI" id="CHEBI:60377"/>
        <dbReference type="ChEBI" id="CHEBI:78445"/>
        <dbReference type="ChEBI" id="CHEBI:78571"/>
    </reaction>
    <physiologicalReaction direction="left-to-right" evidence="19">
        <dbReference type="Rhea" id="RHEA:41973"/>
    </physiologicalReaction>
</comment>
<keyword evidence="12" id="KW-1015">Disulfide bond</keyword>
<evidence type="ECO:0000313" key="26">
    <source>
        <dbReference type="EMBL" id="TNN69236.1"/>
    </source>
</evidence>
<evidence type="ECO:0000256" key="11">
    <source>
        <dbReference type="ARBA" id="ARBA00023136"/>
    </source>
</evidence>
<dbReference type="GO" id="GO:0009311">
    <property type="term" value="P:oligosaccharide metabolic process"/>
    <property type="evidence" value="ECO:0007669"/>
    <property type="project" value="TreeGrafter"/>
</dbReference>
<evidence type="ECO:0000256" key="1">
    <source>
        <dbReference type="ARBA" id="ARBA00004323"/>
    </source>
</evidence>
<comment type="subcellular location">
    <subcellularLocation>
        <location evidence="1">Golgi apparatus membrane</location>
        <topology evidence="1">Single-pass type II membrane protein</topology>
    </subcellularLocation>
</comment>
<evidence type="ECO:0000256" key="19">
    <source>
        <dbReference type="ARBA" id="ARBA00051886"/>
    </source>
</evidence>
<comment type="catalytic activity">
    <reaction evidence="14">
        <text>a ganglioside GM1b (d18:1(4E)) + CMP-N-acetyl-beta-neuraminate = a ganglioside GD1alpha (d18:1(4E)) + CMP + H(+)</text>
        <dbReference type="Rhea" id="RHEA:41968"/>
        <dbReference type="ChEBI" id="CHEBI:15378"/>
        <dbReference type="ChEBI" id="CHEBI:57812"/>
        <dbReference type="ChEBI" id="CHEBI:60377"/>
        <dbReference type="ChEBI" id="CHEBI:78568"/>
        <dbReference type="ChEBI" id="CHEBI:78569"/>
    </reaction>
    <physiologicalReaction direction="left-to-right" evidence="14">
        <dbReference type="Rhea" id="RHEA:41969"/>
    </physiologicalReaction>
</comment>
<keyword evidence="5 25" id="KW-0812">Transmembrane</keyword>
<dbReference type="GO" id="GO:0009988">
    <property type="term" value="P:cell-cell recognition"/>
    <property type="evidence" value="ECO:0007669"/>
    <property type="project" value="UniProtKB-ARBA"/>
</dbReference>
<dbReference type="Gene3D" id="3.90.1480.20">
    <property type="entry name" value="Glycosyl transferase family 29"/>
    <property type="match status" value="1"/>
</dbReference>
<dbReference type="InterPro" id="IPR038578">
    <property type="entry name" value="GT29-like_sf"/>
</dbReference>
<evidence type="ECO:0000256" key="25">
    <source>
        <dbReference type="SAM" id="Phobius"/>
    </source>
</evidence>
<dbReference type="PANTHER" id="PTHR45906:SF5">
    <property type="entry name" value="ALPHA-N-ACETYLGALACTOSAMINIDE ALPHA-2,6-SIALYLTRANSFERASE 5"/>
    <property type="match status" value="1"/>
</dbReference>
<keyword evidence="3 26" id="KW-0328">Glycosyltransferase</keyword>
<reference evidence="26 27" key="1">
    <citation type="submission" date="2019-03" db="EMBL/GenBank/DDBJ databases">
        <title>First draft genome of Liparis tanakae, snailfish: a comprehensive survey of snailfish specific genes.</title>
        <authorList>
            <person name="Kim W."/>
            <person name="Song I."/>
            <person name="Jeong J.-H."/>
            <person name="Kim D."/>
            <person name="Kim S."/>
            <person name="Ryu S."/>
            <person name="Song J.Y."/>
            <person name="Lee S.K."/>
        </authorList>
    </citation>
    <scope>NUCLEOTIDE SEQUENCE [LARGE SCALE GENOMIC DNA]</scope>
    <source>
        <tissue evidence="26">Muscle</tissue>
    </source>
</reference>
<accession>A0A4Z2HTR2</accession>
<dbReference type="Proteomes" id="UP000314294">
    <property type="component" value="Unassembled WGS sequence"/>
</dbReference>
<keyword evidence="9" id="KW-0333">Golgi apparatus</keyword>
<keyword evidence="7" id="KW-0730">Sialic acid</keyword>
<evidence type="ECO:0000256" key="22">
    <source>
        <dbReference type="ARBA" id="ARBA00077208"/>
    </source>
</evidence>
<evidence type="ECO:0000256" key="10">
    <source>
        <dbReference type="ARBA" id="ARBA00023098"/>
    </source>
</evidence>
<comment type="catalytic activity">
    <reaction evidence="20">
        <text>3-O-[alpha-Neu5Ac-(2-&gt;3)-beta-D-Gal-(1-&gt;3)-alpha-D-GalNAc]-L-Ser-[protein] + CMP-N-acetyl-beta-neuraminate = a 3-O-{alpha-Neu5Ac-(2-&gt;3)-beta-D-Gal-(1-&gt;3)-[alpha-Neu5Ac-(2-&gt;6)]-alpha-D-GalNAc}-L-seryl-[protein] + CMP + H(+)</text>
        <dbReference type="Rhea" id="RHEA:65280"/>
        <dbReference type="Rhea" id="RHEA-COMP:16760"/>
        <dbReference type="Rhea" id="RHEA-COMP:16761"/>
        <dbReference type="ChEBI" id="CHEBI:15378"/>
        <dbReference type="ChEBI" id="CHEBI:57812"/>
        <dbReference type="ChEBI" id="CHEBI:60377"/>
        <dbReference type="ChEBI" id="CHEBI:156395"/>
        <dbReference type="ChEBI" id="CHEBI:156397"/>
    </reaction>
    <physiologicalReaction direction="left-to-right" evidence="20">
        <dbReference type="Rhea" id="RHEA:65281"/>
    </physiologicalReaction>
</comment>
<comment type="similarity">
    <text evidence="2">Belongs to the glycosyltransferase 29 family.</text>
</comment>
<evidence type="ECO:0000256" key="4">
    <source>
        <dbReference type="ARBA" id="ARBA00022679"/>
    </source>
</evidence>
<comment type="catalytic activity">
    <reaction evidence="18">
        <text>a globoside MSGG + CMP-N-acetyl-beta-neuraminate = a globoside DSGG + CMP + H(+)</text>
        <dbReference type="Rhea" id="RHEA:56088"/>
        <dbReference type="ChEBI" id="CHEBI:15378"/>
        <dbReference type="ChEBI" id="CHEBI:57812"/>
        <dbReference type="ChEBI" id="CHEBI:60377"/>
        <dbReference type="ChEBI" id="CHEBI:140623"/>
        <dbReference type="ChEBI" id="CHEBI:140624"/>
    </reaction>
    <physiologicalReaction direction="left-to-right" evidence="18">
        <dbReference type="Rhea" id="RHEA:56089"/>
    </physiologicalReaction>
</comment>
<comment type="catalytic activity">
    <reaction evidence="15">
        <text>3-O-[alpha-Neu5Ac-(2-&gt;3)-beta-D-Gal-(1-&gt;3)-alpha-D-GalNAc]-L-Thr-[protein] + CMP-N-acetyl-beta-neuraminate = a 3-O-{alpha-Neu5Ac-(2-&gt;3)-beta-D-Gal-(1-&gt;3)-[alpha-Neu5Ac-(2-&gt;6)]-alpha-D-GalNAc}-L-threonyl-[protein] + CMP + H(+)</text>
        <dbReference type="Rhea" id="RHEA:65284"/>
        <dbReference type="Rhea" id="RHEA-COMP:16762"/>
        <dbReference type="Rhea" id="RHEA-COMP:16763"/>
        <dbReference type="ChEBI" id="CHEBI:15378"/>
        <dbReference type="ChEBI" id="CHEBI:57812"/>
        <dbReference type="ChEBI" id="CHEBI:60377"/>
        <dbReference type="ChEBI" id="CHEBI:156396"/>
        <dbReference type="ChEBI" id="CHEBI:156398"/>
    </reaction>
    <physiologicalReaction direction="left-to-right" evidence="15">
        <dbReference type="Rhea" id="RHEA:65285"/>
    </physiologicalReaction>
</comment>
<sequence>MPDNGGLRKRAVSAITACHGVSGIIFVTMVTSFMLAYNNSGSGACMEAGVGFGVIAYWQVKSGFKEYWKEEHVAEASSGDTSDKDRPIIQKPTPWYRRILRMPACHPSMRKIAFHSKPIAQAAPIKAVRSDFNVEPLKMHCRTCALVTSSGQLTGSRRGEEIDRSECVIRMNDAPSIGHQRDVGRRTSLRVVAHSSLQRVLRSRQELLNASQDTMFIFWGPSSCMRRDGKGHVYNNLRLLNHLLPKLKVYIISRMKMLKFDELFKNETGIDRKRSNSWLSTGWFTMAIAVELCDRINVYGMVPPDFCRSSSHPSLPYHYYEPSGPDECSMYLSHERSRRGSHHRFITEKAAFANWARTLDIHFHQPDWKPATVNGSRHAPVPDGS</sequence>
<keyword evidence="8 25" id="KW-1133">Transmembrane helix</keyword>
<evidence type="ECO:0000256" key="12">
    <source>
        <dbReference type="ARBA" id="ARBA00023157"/>
    </source>
</evidence>
<evidence type="ECO:0000256" key="23">
    <source>
        <dbReference type="ARBA" id="ARBA00080825"/>
    </source>
</evidence>
<evidence type="ECO:0000256" key="7">
    <source>
        <dbReference type="ARBA" id="ARBA00022981"/>
    </source>
</evidence>
<dbReference type="OrthoDB" id="10264956at2759"/>
<evidence type="ECO:0000256" key="14">
    <source>
        <dbReference type="ARBA" id="ARBA00043744"/>
    </source>
</evidence>
<feature type="transmembrane region" description="Helical" evidence="25">
    <location>
        <begin position="12"/>
        <end position="37"/>
    </location>
</feature>
<evidence type="ECO:0000256" key="17">
    <source>
        <dbReference type="ARBA" id="ARBA00051590"/>
    </source>
</evidence>
<dbReference type="GO" id="GO:0001665">
    <property type="term" value="F:alpha-N-acetylgalactosaminide alpha-2,6-sialyltransferase activity"/>
    <property type="evidence" value="ECO:0007669"/>
    <property type="project" value="TreeGrafter"/>
</dbReference>
<evidence type="ECO:0000313" key="27">
    <source>
        <dbReference type="Proteomes" id="UP000314294"/>
    </source>
</evidence>
<dbReference type="GO" id="GO:0000139">
    <property type="term" value="C:Golgi membrane"/>
    <property type="evidence" value="ECO:0007669"/>
    <property type="project" value="UniProtKB-SubCell"/>
</dbReference>
<protein>
    <recommendedName>
        <fullName evidence="21">Alpha-N-acetylgalactosaminide alpha-2,6-sialyltransferase 6</fullName>
    </recommendedName>
    <alternativeName>
        <fullName evidence="22">GalNAc alpha-2,6-sialyltransferase VI</fullName>
    </alternativeName>
    <alternativeName>
        <fullName evidence="23">ST6GalNAc VI</fullName>
    </alternativeName>
    <alternativeName>
        <fullName evidence="24">Sialyltransferase 7F</fullName>
    </alternativeName>
</protein>
<evidence type="ECO:0000256" key="9">
    <source>
        <dbReference type="ARBA" id="ARBA00023034"/>
    </source>
</evidence>
<comment type="catalytic activity">
    <reaction evidence="17">
        <text>a ganglioside GT1b (d18:1(4E)) + CMP-N-acetyl-beta-neuraminate = a ganglioside GQ1balpha (d18:1(4E)) + CMP + H(+)</text>
        <dbReference type="Rhea" id="RHEA:41976"/>
        <dbReference type="ChEBI" id="CHEBI:15378"/>
        <dbReference type="ChEBI" id="CHEBI:57812"/>
        <dbReference type="ChEBI" id="CHEBI:60377"/>
        <dbReference type="ChEBI" id="CHEBI:78452"/>
        <dbReference type="ChEBI" id="CHEBI:78572"/>
    </reaction>
    <physiologicalReaction direction="left-to-right" evidence="17">
        <dbReference type="Rhea" id="RHEA:41977"/>
    </physiologicalReaction>
</comment>
<evidence type="ECO:0000256" key="13">
    <source>
        <dbReference type="ARBA" id="ARBA00023180"/>
    </source>
</evidence>
<dbReference type="InterPro" id="IPR001675">
    <property type="entry name" value="Glyco_trans_29"/>
</dbReference>
<evidence type="ECO:0000256" key="24">
    <source>
        <dbReference type="ARBA" id="ARBA00082849"/>
    </source>
</evidence>